<dbReference type="Proteomes" id="UP000078287">
    <property type="component" value="Unassembled WGS sequence"/>
</dbReference>
<dbReference type="Gene3D" id="3.40.50.410">
    <property type="entry name" value="von Willebrand factor, type A domain"/>
    <property type="match status" value="2"/>
</dbReference>
<dbReference type="SMART" id="SM00327">
    <property type="entry name" value="VWA"/>
    <property type="match status" value="1"/>
</dbReference>
<dbReference type="Pfam" id="PF13768">
    <property type="entry name" value="VWA_3"/>
    <property type="match status" value="1"/>
</dbReference>
<dbReference type="InterPro" id="IPR002035">
    <property type="entry name" value="VWF_A"/>
</dbReference>
<evidence type="ECO:0000259" key="2">
    <source>
        <dbReference type="PROSITE" id="PS50234"/>
    </source>
</evidence>
<dbReference type="Pfam" id="PF07090">
    <property type="entry name" value="GATase1_like"/>
    <property type="match status" value="1"/>
</dbReference>
<comment type="caution">
    <text evidence="3">The sequence shown here is derived from an EMBL/GenBank/DDBJ whole genome shotgun (WGS) entry which is preliminary data.</text>
</comment>
<dbReference type="AlphaFoldDB" id="A0A178MIS4"/>
<dbReference type="RefSeq" id="WP_066782830.1">
    <property type="nucleotide sequence ID" value="NZ_LWQS01000030.1"/>
</dbReference>
<feature type="domain" description="VWFA" evidence="2">
    <location>
        <begin position="396"/>
        <end position="578"/>
    </location>
</feature>
<dbReference type="PROSITE" id="PS50234">
    <property type="entry name" value="VWFA"/>
    <property type="match status" value="1"/>
</dbReference>
<keyword evidence="4" id="KW-1185">Reference proteome</keyword>
<evidence type="ECO:0000313" key="4">
    <source>
        <dbReference type="Proteomes" id="UP000078287"/>
    </source>
</evidence>
<reference evidence="3 4" key="1">
    <citation type="submission" date="2016-04" db="EMBL/GenBank/DDBJ databases">
        <title>Chloroflexus islandicus sp. nov., a thermophilic filamentous anoxygenic phototrophic bacterium from geyser Strokkur (Iceland).</title>
        <authorList>
            <person name="Gaisin V.A."/>
            <person name="Kalashnikov A.M."/>
            <person name="Sukhacheva M.V."/>
            <person name="Grouzdev D.S."/>
            <person name="Ivanov T.M."/>
            <person name="Kuznetsov B."/>
            <person name="Gorlenko V.M."/>
        </authorList>
    </citation>
    <scope>NUCLEOTIDE SEQUENCE [LARGE SCALE GENOMIC DNA]</scope>
    <source>
        <strain evidence="4">isl-2</strain>
    </source>
</reference>
<feature type="transmembrane region" description="Helical" evidence="1">
    <location>
        <begin position="6"/>
        <end position="22"/>
    </location>
</feature>
<dbReference type="SUPFAM" id="SSF52317">
    <property type="entry name" value="Class I glutamine amidotransferase-like"/>
    <property type="match status" value="1"/>
</dbReference>
<feature type="transmembrane region" description="Helical" evidence="1">
    <location>
        <begin position="29"/>
        <end position="49"/>
    </location>
</feature>
<dbReference type="PANTHER" id="PTHR37947">
    <property type="entry name" value="BLL2462 PROTEIN"/>
    <property type="match status" value="1"/>
</dbReference>
<accession>A0A178MIS4</accession>
<gene>
    <name evidence="3" type="ORF">A6A03_07555</name>
</gene>
<dbReference type="EMBL" id="LWQS01000030">
    <property type="protein sequence ID" value="OAN48621.1"/>
    <property type="molecule type" value="Genomic_DNA"/>
</dbReference>
<keyword evidence="1" id="KW-0472">Membrane</keyword>
<dbReference type="Gene3D" id="3.40.50.880">
    <property type="match status" value="1"/>
</dbReference>
<organism evidence="3 4">
    <name type="scientific">Chloroflexus islandicus</name>
    <dbReference type="NCBI Taxonomy" id="1707952"/>
    <lineage>
        <taxon>Bacteria</taxon>
        <taxon>Bacillati</taxon>
        <taxon>Chloroflexota</taxon>
        <taxon>Chloroflexia</taxon>
        <taxon>Chloroflexales</taxon>
        <taxon>Chloroflexineae</taxon>
        <taxon>Chloroflexaceae</taxon>
        <taxon>Chloroflexus</taxon>
    </lineage>
</organism>
<dbReference type="InterPro" id="IPR010768">
    <property type="entry name" value="GATase1-like"/>
</dbReference>
<dbReference type="PANTHER" id="PTHR37947:SF2">
    <property type="entry name" value="VON WILLEBRAND FACTOR TYPE A"/>
    <property type="match status" value="1"/>
</dbReference>
<dbReference type="STRING" id="1707952.A6A03_07555"/>
<evidence type="ECO:0000256" key="1">
    <source>
        <dbReference type="SAM" id="Phobius"/>
    </source>
</evidence>
<keyword evidence="1" id="KW-1133">Transmembrane helix</keyword>
<name>A0A178MIS4_9CHLR</name>
<dbReference type="SUPFAM" id="SSF53300">
    <property type="entry name" value="vWA-like"/>
    <property type="match status" value="2"/>
</dbReference>
<sequence length="842" mass="89067">MMWQSPHLFWLLLALPALVLIWRRAGRRLPWLVVGIRMLIIALLISALADPVWRQAGAPAAGPLLVLYDQSASLTAEGQAAIRAEAQAIADAAGPATRLLAFGANVVAGGDRLPDSAGSDLTAALRMARQLLPSGGRVIVISDGQDTGGNVLAEAHRAVQAGIQIDVRYVAPPNLPEVAITRLDLPALLRSGEVFELTITTAYRALNSAEPLAARLRVWAGEQLLGEEPIVIPPDQHQFTITHTAGEPGIVRLRAEVIPAGNDTFTANNTAAATALVIPPPTILLVEGYRDGGAVLAATLRQSGMLVERLPAAALPANLDQLAAYDGIVLVDVPASQLSFEQMVALREIVRSEGKGLTVLGGNQSFTLGGYAETPLAEALPLAMTPPPRPQRAPVSLLLIIDRSASMSAAFGVSKFDMAKEAAILALTALQPDDRIGVLAFDTDTLWTVPFQAVGEGANVAALQTQIATMPLGGGTNIERSLAVGLPALAAEPHSARHAVLLTDGRSYFNNYPRYQQLIETARAAQITLSTIAIGLDADTELLEQLAQWGNGRYYFVADAADLPRITLQESEIAGAELTVEQPVPVLLKQPHPLVRNLDPRALPTLDGYIALQPRPEATIVLESPADDPLLAVWQYGLGRSVAWTASAAAPWATTWPGWPEYDRFWSQIVRYTLPTPDSGPLQVRVEPTAAGARLVVAAQTAGGAPIDLAQASARVTLPDGSEQSVSLSQIAPGTYARELALATIGPYQITVALFAGGQTLQRSIGYVLPPPAEYTLTDPAQGEALLQQIAAITGGSLEPALAETSPLPVSSTVTSLWPLLAGLALALWLVEIALRRNRFAL</sequence>
<proteinExistence type="predicted"/>
<dbReference type="InterPro" id="IPR029062">
    <property type="entry name" value="Class_I_gatase-like"/>
</dbReference>
<dbReference type="CDD" id="cd00198">
    <property type="entry name" value="vWFA"/>
    <property type="match status" value="1"/>
</dbReference>
<dbReference type="OrthoDB" id="9781333at2"/>
<evidence type="ECO:0000313" key="3">
    <source>
        <dbReference type="EMBL" id="OAN48621.1"/>
    </source>
</evidence>
<keyword evidence="1" id="KW-0812">Transmembrane</keyword>
<protein>
    <submittedName>
        <fullName evidence="3">VWA domain-containing protein</fullName>
    </submittedName>
</protein>
<dbReference type="InterPro" id="IPR036465">
    <property type="entry name" value="vWFA_dom_sf"/>
</dbReference>